<gene>
    <name evidence="5" type="ORF">EDF62_2384</name>
</gene>
<keyword evidence="2" id="KW-0472">Membrane</keyword>
<evidence type="ECO:0000313" key="6">
    <source>
        <dbReference type="Proteomes" id="UP000295601"/>
    </source>
</evidence>
<dbReference type="Pfam" id="PF16103">
    <property type="entry name" value="DUF4822"/>
    <property type="match status" value="2"/>
</dbReference>
<dbReference type="AlphaFoldDB" id="A0A4R6RVC3"/>
<protein>
    <submittedName>
        <fullName evidence="5">Uncharacterized protein DUF4822</fullName>
    </submittedName>
</protein>
<comment type="caution">
    <text evidence="5">The sequence shown here is derived from an EMBL/GenBank/DDBJ whole genome shotgun (WGS) entry which is preliminary data.</text>
</comment>
<feature type="region of interest" description="Disordered" evidence="1">
    <location>
        <begin position="1"/>
        <end position="22"/>
    </location>
</feature>
<evidence type="ECO:0000313" key="5">
    <source>
        <dbReference type="EMBL" id="TDP90734.1"/>
    </source>
</evidence>
<feature type="signal peptide" evidence="3">
    <location>
        <begin position="1"/>
        <end position="48"/>
    </location>
</feature>
<dbReference type="CDD" id="cd12087">
    <property type="entry name" value="TM_EGFR-like"/>
    <property type="match status" value="1"/>
</dbReference>
<dbReference type="Proteomes" id="UP000295601">
    <property type="component" value="Unassembled WGS sequence"/>
</dbReference>
<keyword evidence="6" id="KW-1185">Reference proteome</keyword>
<dbReference type="InterPro" id="IPR032247">
    <property type="entry name" value="DUF4822"/>
</dbReference>
<sequence>MRDHTPPSASRPAAQDQRSRLRTRGPLLTATALVATSMCLLPAAGAFAAAAPAGAAASAASPFGAAAAPAAAPAAAVSEALTPSEVLASTPWETTSAVDQDGNPVALDNPAVSNFVGWAYYNVNGTFTMYNLDDTPKMHGDWSVSEDGTSRTITARDADGNPLFTRVVPITVLTGDEFTYRVIPDAAVPGVYYDIVHTPTDHAEPGTINYSEVLASTPWETTSAVDQDGNPVALDNPAVSNFVGWAYYNVNGTFTMYNLDDTPKMHGDWSVSEDGTSRTITARDADGNPLFTRVVPITVLTGDEFTYRVIPDAAVPGVYYDIVHTPTDHAEPNPGTTDPGTTDPGTTDPGTTDPGTTDPEITTPGTTNPGSTNPGTTDPAPAPSAPGAKTPSALAVTGAGSPAIAGIVGGVLAVLGGAAAFVVRLVRRAA</sequence>
<feature type="compositionally biased region" description="Low complexity" evidence="1">
    <location>
        <begin position="334"/>
        <end position="377"/>
    </location>
</feature>
<proteinExistence type="predicted"/>
<feature type="domain" description="DUF4822" evidence="4">
    <location>
        <begin position="85"/>
        <end position="204"/>
    </location>
</feature>
<evidence type="ECO:0000256" key="1">
    <source>
        <dbReference type="SAM" id="MobiDB-lite"/>
    </source>
</evidence>
<feature type="domain" description="DUF4822" evidence="4">
    <location>
        <begin position="212"/>
        <end position="332"/>
    </location>
</feature>
<evidence type="ECO:0000256" key="3">
    <source>
        <dbReference type="SAM" id="SignalP"/>
    </source>
</evidence>
<name>A0A4R6RVC3_9MICO</name>
<evidence type="ECO:0000259" key="4">
    <source>
        <dbReference type="Pfam" id="PF16103"/>
    </source>
</evidence>
<feature type="transmembrane region" description="Helical" evidence="2">
    <location>
        <begin position="403"/>
        <end position="426"/>
    </location>
</feature>
<evidence type="ECO:0000256" key="2">
    <source>
        <dbReference type="SAM" id="Phobius"/>
    </source>
</evidence>
<organism evidence="5 6">
    <name type="scientific">Leucobacter luti</name>
    <dbReference type="NCBI Taxonomy" id="340320"/>
    <lineage>
        <taxon>Bacteria</taxon>
        <taxon>Bacillati</taxon>
        <taxon>Actinomycetota</taxon>
        <taxon>Actinomycetes</taxon>
        <taxon>Micrococcales</taxon>
        <taxon>Microbacteriaceae</taxon>
        <taxon>Leucobacter</taxon>
    </lineage>
</organism>
<dbReference type="Gene3D" id="2.40.128.540">
    <property type="entry name" value="Domain of unknown function DUF4822"/>
    <property type="match status" value="2"/>
</dbReference>
<dbReference type="EMBL" id="SNYA01000006">
    <property type="protein sequence ID" value="TDP90734.1"/>
    <property type="molecule type" value="Genomic_DNA"/>
</dbReference>
<accession>A0A4R6RVC3</accession>
<reference evidence="5 6" key="1">
    <citation type="submission" date="2019-03" db="EMBL/GenBank/DDBJ databases">
        <title>Genomic analyses of the natural microbiome of Caenorhabditis elegans.</title>
        <authorList>
            <person name="Samuel B."/>
        </authorList>
    </citation>
    <scope>NUCLEOTIDE SEQUENCE [LARGE SCALE GENOMIC DNA]</scope>
    <source>
        <strain evidence="5 6">JUb18</strain>
    </source>
</reference>
<keyword evidence="3" id="KW-0732">Signal</keyword>
<dbReference type="RefSeq" id="WP_208107916.1">
    <property type="nucleotide sequence ID" value="NZ_SNYA01000006.1"/>
</dbReference>
<feature type="chain" id="PRO_5020781433" evidence="3">
    <location>
        <begin position="49"/>
        <end position="430"/>
    </location>
</feature>
<feature type="region of interest" description="Disordered" evidence="1">
    <location>
        <begin position="325"/>
        <end position="393"/>
    </location>
</feature>
<keyword evidence="2" id="KW-1133">Transmembrane helix</keyword>
<keyword evidence="2" id="KW-0812">Transmembrane</keyword>